<accession>A0AAV7GLJ2</accession>
<dbReference type="Proteomes" id="UP000775213">
    <property type="component" value="Unassembled WGS sequence"/>
</dbReference>
<gene>
    <name evidence="1" type="ORF">IEQ34_014445</name>
</gene>
<dbReference type="AlphaFoldDB" id="A0AAV7GLJ2"/>
<sequence>MEEGWWKVSAWPYPEFGEGVRQRQGCNMKAYSLPFLACQSCLSYEKLSDEEGFLNFMLYIEKFRFSNKFFIVYILEGNPMMHYNKGKSTGQKHFSDLLHELQASKNFPKGARSTRAMRPPLSLISKVNQVYRQLIFCDVDLQQCPAHKKRGVDIKSSKELYLKDSSNIASADPYQSNIGGISQKLKIPHSLICQNNAKSSIKYTLDRPPLTISCLLTNAF</sequence>
<protein>
    <submittedName>
        <fullName evidence="1">Uncharacterized protein</fullName>
    </submittedName>
</protein>
<dbReference type="EMBL" id="JAGFBR010000013">
    <property type="protein sequence ID" value="KAH0456538.1"/>
    <property type="molecule type" value="Genomic_DNA"/>
</dbReference>
<evidence type="ECO:0000313" key="2">
    <source>
        <dbReference type="Proteomes" id="UP000775213"/>
    </source>
</evidence>
<organism evidence="1 2">
    <name type="scientific">Dendrobium chrysotoxum</name>
    <name type="common">Orchid</name>
    <dbReference type="NCBI Taxonomy" id="161865"/>
    <lineage>
        <taxon>Eukaryota</taxon>
        <taxon>Viridiplantae</taxon>
        <taxon>Streptophyta</taxon>
        <taxon>Embryophyta</taxon>
        <taxon>Tracheophyta</taxon>
        <taxon>Spermatophyta</taxon>
        <taxon>Magnoliopsida</taxon>
        <taxon>Liliopsida</taxon>
        <taxon>Asparagales</taxon>
        <taxon>Orchidaceae</taxon>
        <taxon>Epidendroideae</taxon>
        <taxon>Malaxideae</taxon>
        <taxon>Dendrobiinae</taxon>
        <taxon>Dendrobium</taxon>
    </lineage>
</organism>
<keyword evidence="2" id="KW-1185">Reference proteome</keyword>
<name>A0AAV7GLJ2_DENCH</name>
<evidence type="ECO:0000313" key="1">
    <source>
        <dbReference type="EMBL" id="KAH0456538.1"/>
    </source>
</evidence>
<comment type="caution">
    <text evidence="1">The sequence shown here is derived from an EMBL/GenBank/DDBJ whole genome shotgun (WGS) entry which is preliminary data.</text>
</comment>
<reference evidence="1 2" key="1">
    <citation type="journal article" date="2021" name="Hortic Res">
        <title>Chromosome-scale assembly of the Dendrobium chrysotoxum genome enhances the understanding of orchid evolution.</title>
        <authorList>
            <person name="Zhang Y."/>
            <person name="Zhang G.Q."/>
            <person name="Zhang D."/>
            <person name="Liu X.D."/>
            <person name="Xu X.Y."/>
            <person name="Sun W.H."/>
            <person name="Yu X."/>
            <person name="Zhu X."/>
            <person name="Wang Z.W."/>
            <person name="Zhao X."/>
            <person name="Zhong W.Y."/>
            <person name="Chen H."/>
            <person name="Yin W.L."/>
            <person name="Huang T."/>
            <person name="Niu S.C."/>
            <person name="Liu Z.J."/>
        </authorList>
    </citation>
    <scope>NUCLEOTIDE SEQUENCE [LARGE SCALE GENOMIC DNA]</scope>
    <source>
        <strain evidence="1">Lindl</strain>
    </source>
</reference>
<proteinExistence type="predicted"/>